<dbReference type="InterPro" id="IPR027417">
    <property type="entry name" value="P-loop_NTPase"/>
</dbReference>
<dbReference type="EMBL" id="JAULSN010000003">
    <property type="protein sequence ID" value="KAK3377333.1"/>
    <property type="molecule type" value="Genomic_DNA"/>
</dbReference>
<dbReference type="Pfam" id="PF13374">
    <property type="entry name" value="TPR_10"/>
    <property type="match status" value="1"/>
</dbReference>
<gene>
    <name evidence="2" type="ORF">B0T24DRAFT_719511</name>
</gene>
<protein>
    <recommendedName>
        <fullName evidence="1">DUF7779 domain-containing protein</fullName>
    </recommendedName>
</protein>
<evidence type="ECO:0000313" key="2">
    <source>
        <dbReference type="EMBL" id="KAK3377333.1"/>
    </source>
</evidence>
<dbReference type="PANTHER" id="PTHR47691">
    <property type="entry name" value="REGULATOR-RELATED"/>
    <property type="match status" value="1"/>
</dbReference>
<dbReference type="Gene3D" id="1.25.40.10">
    <property type="entry name" value="Tetratricopeptide repeat domain"/>
    <property type="match status" value="2"/>
</dbReference>
<dbReference type="AlphaFoldDB" id="A0AAE0KIE8"/>
<accession>A0AAE0KIE8</accession>
<dbReference type="PANTHER" id="PTHR47691:SF3">
    <property type="entry name" value="HTH-TYPE TRANSCRIPTIONAL REGULATOR RV0890C-RELATED"/>
    <property type="match status" value="1"/>
</dbReference>
<feature type="domain" description="DUF7779" evidence="1">
    <location>
        <begin position="182"/>
        <end position="261"/>
    </location>
</feature>
<keyword evidence="3" id="KW-1185">Reference proteome</keyword>
<evidence type="ECO:0000313" key="3">
    <source>
        <dbReference type="Proteomes" id="UP001287356"/>
    </source>
</evidence>
<dbReference type="InterPro" id="IPR019734">
    <property type="entry name" value="TPR_rpt"/>
</dbReference>
<dbReference type="GO" id="GO:0043531">
    <property type="term" value="F:ADP binding"/>
    <property type="evidence" value="ECO:0007669"/>
    <property type="project" value="InterPro"/>
</dbReference>
<dbReference type="InterPro" id="IPR056681">
    <property type="entry name" value="DUF7779"/>
</dbReference>
<proteinExistence type="predicted"/>
<evidence type="ECO:0000259" key="1">
    <source>
        <dbReference type="Pfam" id="PF25000"/>
    </source>
</evidence>
<dbReference type="SMART" id="SM00028">
    <property type="entry name" value="TPR"/>
    <property type="match status" value="5"/>
</dbReference>
<comment type="caution">
    <text evidence="2">The sequence shown here is derived from an EMBL/GenBank/DDBJ whole genome shotgun (WGS) entry which is preliminary data.</text>
</comment>
<dbReference type="Pfam" id="PF25000">
    <property type="entry name" value="DUF7779"/>
    <property type="match status" value="1"/>
</dbReference>
<dbReference type="Gene3D" id="3.40.50.300">
    <property type="entry name" value="P-loop containing nucleotide triphosphate hydrolases"/>
    <property type="match status" value="1"/>
</dbReference>
<dbReference type="SUPFAM" id="SSF52540">
    <property type="entry name" value="P-loop containing nucleoside triphosphate hydrolases"/>
    <property type="match status" value="1"/>
</dbReference>
<reference evidence="2" key="1">
    <citation type="journal article" date="2023" name="Mol. Phylogenet. Evol.">
        <title>Genome-scale phylogeny and comparative genomics of the fungal order Sordariales.</title>
        <authorList>
            <person name="Hensen N."/>
            <person name="Bonometti L."/>
            <person name="Westerberg I."/>
            <person name="Brannstrom I.O."/>
            <person name="Guillou S."/>
            <person name="Cros-Aarteil S."/>
            <person name="Calhoun S."/>
            <person name="Haridas S."/>
            <person name="Kuo A."/>
            <person name="Mondo S."/>
            <person name="Pangilinan J."/>
            <person name="Riley R."/>
            <person name="LaButti K."/>
            <person name="Andreopoulos B."/>
            <person name="Lipzen A."/>
            <person name="Chen C."/>
            <person name="Yan M."/>
            <person name="Daum C."/>
            <person name="Ng V."/>
            <person name="Clum A."/>
            <person name="Steindorff A."/>
            <person name="Ohm R.A."/>
            <person name="Martin F."/>
            <person name="Silar P."/>
            <person name="Natvig D.O."/>
            <person name="Lalanne C."/>
            <person name="Gautier V."/>
            <person name="Ament-Velasquez S.L."/>
            <person name="Kruys A."/>
            <person name="Hutchinson M.I."/>
            <person name="Powell A.J."/>
            <person name="Barry K."/>
            <person name="Miller A.N."/>
            <person name="Grigoriev I.V."/>
            <person name="Debuchy R."/>
            <person name="Gladieux P."/>
            <person name="Hiltunen Thoren M."/>
            <person name="Johannesson H."/>
        </authorList>
    </citation>
    <scope>NUCLEOTIDE SEQUENCE</scope>
    <source>
        <strain evidence="2">CBS 958.72</strain>
    </source>
</reference>
<reference evidence="2" key="2">
    <citation type="submission" date="2023-06" db="EMBL/GenBank/DDBJ databases">
        <authorList>
            <consortium name="Lawrence Berkeley National Laboratory"/>
            <person name="Haridas S."/>
            <person name="Hensen N."/>
            <person name="Bonometti L."/>
            <person name="Westerberg I."/>
            <person name="Brannstrom I.O."/>
            <person name="Guillou S."/>
            <person name="Cros-Aarteil S."/>
            <person name="Calhoun S."/>
            <person name="Kuo A."/>
            <person name="Mondo S."/>
            <person name="Pangilinan J."/>
            <person name="Riley R."/>
            <person name="Labutti K."/>
            <person name="Andreopoulos B."/>
            <person name="Lipzen A."/>
            <person name="Chen C."/>
            <person name="Yanf M."/>
            <person name="Daum C."/>
            <person name="Ng V."/>
            <person name="Clum A."/>
            <person name="Steindorff A."/>
            <person name="Ohm R."/>
            <person name="Martin F."/>
            <person name="Silar P."/>
            <person name="Natvig D."/>
            <person name="Lalanne C."/>
            <person name="Gautier V."/>
            <person name="Ament-Velasquez S.L."/>
            <person name="Kruys A."/>
            <person name="Hutchinson M.I."/>
            <person name="Powell A.J."/>
            <person name="Barry K."/>
            <person name="Miller A.N."/>
            <person name="Grigoriev I.V."/>
            <person name="Debuchy R."/>
            <person name="Gladieux P."/>
            <person name="Thoren M.H."/>
            <person name="Johannesson H."/>
        </authorList>
    </citation>
    <scope>NUCLEOTIDE SEQUENCE</scope>
    <source>
        <strain evidence="2">CBS 958.72</strain>
    </source>
</reference>
<dbReference type="SUPFAM" id="SSF48452">
    <property type="entry name" value="TPR-like"/>
    <property type="match status" value="2"/>
</dbReference>
<organism evidence="2 3">
    <name type="scientific">Lasiosphaeria ovina</name>
    <dbReference type="NCBI Taxonomy" id="92902"/>
    <lineage>
        <taxon>Eukaryota</taxon>
        <taxon>Fungi</taxon>
        <taxon>Dikarya</taxon>
        <taxon>Ascomycota</taxon>
        <taxon>Pezizomycotina</taxon>
        <taxon>Sordariomycetes</taxon>
        <taxon>Sordariomycetidae</taxon>
        <taxon>Sordariales</taxon>
        <taxon>Lasiosphaeriaceae</taxon>
        <taxon>Lasiosphaeria</taxon>
    </lineage>
</organism>
<sequence>MTDALSAAAQELQLDGYSASNTPKQNQTVFLTWMRRTDQEWLIIFDNVDDKDALKDAWPPSGSKGSVLITCRSEIVASSRAREALEVPTLERGEGAQLMACLLRRSNLSEDETAACAEFSERLGGLPLAIILMGNKIRVRKRTVRSFIPSFDEEGMASLQKGRRDIGDPYYDKSMDKVWEEAFKGLAKESGQLLLLLCFFGPENIPLSAVQSENIPDLPQAWKFLRDANKMDDATLELMDLSLIRINETGTMISVHRLIQLGYLDANIQKAKVEAFDIAFRLLRHSFPARGRGHLFDRWGICQPLAPHVLLLQRRQADLSKAGFSSKEAALTVLVTDTAWYLMETGNWQTAENSLRLALEQNSDKNSIEQAEIEQVLASISVRSGHCGAALERYRRILEIRKGKFPADSNQMANAYSSLAFTLTAMYRLPEAFEYFTNVFACIEGKDVETQRKNYNVDRFLRNRARANYYRGEFASAIEDLDEADRHQSAMYGSRKHYHGETAYTRGKIAYKQGDLTAAYNHFEFAAQAISAGKETYRTIISTSYQQGCIRLRQGDYNGALVHLRSALHTCKVNQTCEDDNRDLARIQWRMAQVLNKLGRDENEARELDQKARESKMLMEKTGMFSSPPAELGEEEEWDCFIGLLYR</sequence>
<dbReference type="InterPro" id="IPR011990">
    <property type="entry name" value="TPR-like_helical_dom_sf"/>
</dbReference>
<dbReference type="Proteomes" id="UP001287356">
    <property type="component" value="Unassembled WGS sequence"/>
</dbReference>
<name>A0AAE0KIE8_9PEZI</name>